<evidence type="ECO:0000256" key="1">
    <source>
        <dbReference type="ARBA" id="ARBA00005054"/>
    </source>
</evidence>
<keyword evidence="2 6" id="KW-0808">Transferase</keyword>
<dbReference type="CDD" id="cd08645">
    <property type="entry name" value="FMT_core_GART"/>
    <property type="match status" value="1"/>
</dbReference>
<accession>A0A518K657</accession>
<dbReference type="KEGG" id="bmei:Spa11_14710"/>
<dbReference type="NCBIfam" id="TIGR00639">
    <property type="entry name" value="PurN"/>
    <property type="match status" value="1"/>
</dbReference>
<dbReference type="AlphaFoldDB" id="A0A518K657"/>
<dbReference type="PANTHER" id="PTHR43369">
    <property type="entry name" value="PHOSPHORIBOSYLGLYCINAMIDE FORMYLTRANSFERASE"/>
    <property type="match status" value="1"/>
</dbReference>
<evidence type="ECO:0000256" key="4">
    <source>
        <dbReference type="NCBIfam" id="TIGR00639"/>
    </source>
</evidence>
<evidence type="ECO:0000313" key="7">
    <source>
        <dbReference type="Proteomes" id="UP000316426"/>
    </source>
</evidence>
<dbReference type="InterPro" id="IPR002376">
    <property type="entry name" value="Formyl_transf_N"/>
</dbReference>
<evidence type="ECO:0000256" key="2">
    <source>
        <dbReference type="ARBA" id="ARBA00022679"/>
    </source>
</evidence>
<proteinExistence type="predicted"/>
<dbReference type="Proteomes" id="UP000316426">
    <property type="component" value="Chromosome"/>
</dbReference>
<evidence type="ECO:0000256" key="3">
    <source>
        <dbReference type="ARBA" id="ARBA00022755"/>
    </source>
</evidence>
<keyword evidence="3" id="KW-0658">Purine biosynthesis</keyword>
<protein>
    <recommendedName>
        <fullName evidence="4">Phosphoribosylglycinamide formyltransferase</fullName>
        <ecNumber evidence="4">2.1.2.2</ecNumber>
    </recommendedName>
</protein>
<dbReference type="Gene3D" id="3.40.50.170">
    <property type="entry name" value="Formyl transferase, N-terminal domain"/>
    <property type="match status" value="1"/>
</dbReference>
<sequence>MLISGSGRTLKNFIELIADDQLPVEIALVISSSATAGGLEHAAAAGLPTSVVNRKDYATDELFGAAVFSRCRTAGVELVVMAGWLKLCPVPEDFAGRVVNIHPSLLPAFGGHGMYGDRVHAAVIERGCKVTGVTVHFVDNEYDAGPIIWQTPVPVFEDDTPHTLADRVFEAELEAYPHVLKMLATGRVRLEEGRVRTSRAKRRTTDETDIHG</sequence>
<comment type="pathway">
    <text evidence="1">Purine metabolism; IMP biosynthesis via de novo pathway; N(2)-formyl-N(1)-(5-phospho-D-ribosyl)glycinamide from N(1)-(5-phospho-D-ribosyl)glycinamide (10-formyl THF route): step 1/1.</text>
</comment>
<name>A0A518K657_9BACT</name>
<feature type="domain" description="Formyl transferase N-terminal" evidence="5">
    <location>
        <begin position="2"/>
        <end position="180"/>
    </location>
</feature>
<dbReference type="GO" id="GO:0006189">
    <property type="term" value="P:'de novo' IMP biosynthetic process"/>
    <property type="evidence" value="ECO:0007669"/>
    <property type="project" value="InterPro"/>
</dbReference>
<evidence type="ECO:0000313" key="6">
    <source>
        <dbReference type="EMBL" id="QDV73275.1"/>
    </source>
</evidence>
<dbReference type="InterPro" id="IPR004607">
    <property type="entry name" value="GART"/>
</dbReference>
<dbReference type="GO" id="GO:0005829">
    <property type="term" value="C:cytosol"/>
    <property type="evidence" value="ECO:0007669"/>
    <property type="project" value="TreeGrafter"/>
</dbReference>
<dbReference type="PANTHER" id="PTHR43369:SF2">
    <property type="entry name" value="PHOSPHORIBOSYLGLYCINAMIDE FORMYLTRANSFERASE"/>
    <property type="match status" value="1"/>
</dbReference>
<dbReference type="GO" id="GO:0004644">
    <property type="term" value="F:phosphoribosylglycinamide formyltransferase activity"/>
    <property type="evidence" value="ECO:0007669"/>
    <property type="project" value="UniProtKB-UniRule"/>
</dbReference>
<gene>
    <name evidence="6" type="primary">purN</name>
    <name evidence="6" type="ORF">Spa11_14710</name>
</gene>
<dbReference type="InterPro" id="IPR036477">
    <property type="entry name" value="Formyl_transf_N_sf"/>
</dbReference>
<dbReference type="SUPFAM" id="SSF53328">
    <property type="entry name" value="Formyltransferase"/>
    <property type="match status" value="1"/>
</dbReference>
<dbReference type="EMBL" id="CP036349">
    <property type="protein sequence ID" value="QDV73275.1"/>
    <property type="molecule type" value="Genomic_DNA"/>
</dbReference>
<reference evidence="6 7" key="1">
    <citation type="submission" date="2019-02" db="EMBL/GenBank/DDBJ databases">
        <title>Deep-cultivation of Planctomycetes and their phenomic and genomic characterization uncovers novel biology.</title>
        <authorList>
            <person name="Wiegand S."/>
            <person name="Jogler M."/>
            <person name="Boedeker C."/>
            <person name="Pinto D."/>
            <person name="Vollmers J."/>
            <person name="Rivas-Marin E."/>
            <person name="Kohn T."/>
            <person name="Peeters S.H."/>
            <person name="Heuer A."/>
            <person name="Rast P."/>
            <person name="Oberbeckmann S."/>
            <person name="Bunk B."/>
            <person name="Jeske O."/>
            <person name="Meyerdierks A."/>
            <person name="Storesund J.E."/>
            <person name="Kallscheuer N."/>
            <person name="Luecker S."/>
            <person name="Lage O.M."/>
            <person name="Pohl T."/>
            <person name="Merkel B.J."/>
            <person name="Hornburger P."/>
            <person name="Mueller R.-W."/>
            <person name="Bruemmer F."/>
            <person name="Labrenz M."/>
            <person name="Spormann A.M."/>
            <person name="Op den Camp H."/>
            <person name="Overmann J."/>
            <person name="Amann R."/>
            <person name="Jetten M.S.M."/>
            <person name="Mascher T."/>
            <person name="Medema M.H."/>
            <person name="Devos D.P."/>
            <person name="Kaster A.-K."/>
            <person name="Ovreas L."/>
            <person name="Rohde M."/>
            <person name="Galperin M.Y."/>
            <person name="Jogler C."/>
        </authorList>
    </citation>
    <scope>NUCLEOTIDE SEQUENCE [LARGE SCALE GENOMIC DNA]</scope>
    <source>
        <strain evidence="6 7">Spa11</strain>
    </source>
</reference>
<organism evidence="6 7">
    <name type="scientific">Botrimarina mediterranea</name>
    <dbReference type="NCBI Taxonomy" id="2528022"/>
    <lineage>
        <taxon>Bacteria</taxon>
        <taxon>Pseudomonadati</taxon>
        <taxon>Planctomycetota</taxon>
        <taxon>Planctomycetia</taxon>
        <taxon>Pirellulales</taxon>
        <taxon>Lacipirellulaceae</taxon>
        <taxon>Botrimarina</taxon>
    </lineage>
</organism>
<dbReference type="EC" id="2.1.2.2" evidence="4"/>
<dbReference type="Pfam" id="PF00551">
    <property type="entry name" value="Formyl_trans_N"/>
    <property type="match status" value="1"/>
</dbReference>
<keyword evidence="7" id="KW-1185">Reference proteome</keyword>
<evidence type="ECO:0000259" key="5">
    <source>
        <dbReference type="Pfam" id="PF00551"/>
    </source>
</evidence>